<evidence type="ECO:0000256" key="10">
    <source>
        <dbReference type="ARBA" id="ARBA00044137"/>
    </source>
</evidence>
<evidence type="ECO:0000256" key="2">
    <source>
        <dbReference type="ARBA" id="ARBA00005005"/>
    </source>
</evidence>
<comment type="similarity">
    <text evidence="3 13">Belongs to the thiolase-like superfamily. Thiolase family.</text>
</comment>
<comment type="pathway">
    <text evidence="2">Lipid metabolism; fatty acid beta-oxidation.</text>
</comment>
<evidence type="ECO:0000256" key="4">
    <source>
        <dbReference type="ARBA" id="ARBA00022679"/>
    </source>
</evidence>
<evidence type="ECO:0000256" key="8">
    <source>
        <dbReference type="ARBA" id="ARBA00024073"/>
    </source>
</evidence>
<comment type="catalytic activity">
    <reaction evidence="11">
        <text>2 acetyl-CoA = acetoacetyl-CoA + CoA</text>
        <dbReference type="Rhea" id="RHEA:21036"/>
        <dbReference type="ChEBI" id="CHEBI:57286"/>
        <dbReference type="ChEBI" id="CHEBI:57287"/>
        <dbReference type="ChEBI" id="CHEBI:57288"/>
        <dbReference type="EC" id="2.3.1.9"/>
    </reaction>
</comment>
<keyword evidence="7 13" id="KW-0012">Acyltransferase</keyword>
<dbReference type="PANTHER" id="PTHR18919:SF153">
    <property type="entry name" value="TRIFUNCTIONAL ENZYME SUBUNIT BETA, MITOCHONDRIAL"/>
    <property type="match status" value="1"/>
</dbReference>
<dbReference type="InterPro" id="IPR020617">
    <property type="entry name" value="Thiolase_C"/>
</dbReference>
<dbReference type="GO" id="GO:0005737">
    <property type="term" value="C:cytoplasm"/>
    <property type="evidence" value="ECO:0007669"/>
    <property type="project" value="UniProtKB-SubCell"/>
</dbReference>
<dbReference type="FunFam" id="3.40.47.10:FF:000010">
    <property type="entry name" value="Acetyl-CoA acetyltransferase (Thiolase)"/>
    <property type="match status" value="1"/>
</dbReference>
<evidence type="ECO:0000313" key="17">
    <source>
        <dbReference type="Proteomes" id="UP000013520"/>
    </source>
</evidence>
<feature type="domain" description="Thiolase C-terminal" evidence="15">
    <location>
        <begin position="273"/>
        <end position="394"/>
    </location>
</feature>
<evidence type="ECO:0000256" key="7">
    <source>
        <dbReference type="ARBA" id="ARBA00023315"/>
    </source>
</evidence>
<dbReference type="Pfam" id="PF02803">
    <property type="entry name" value="Thiolase_C"/>
    <property type="match status" value="1"/>
</dbReference>
<dbReference type="InterPro" id="IPR020613">
    <property type="entry name" value="Thiolase_CS"/>
</dbReference>
<keyword evidence="17" id="KW-1185">Reference proteome</keyword>
<dbReference type="Gene3D" id="3.40.47.10">
    <property type="match status" value="1"/>
</dbReference>
<dbReference type="InterPro" id="IPR002155">
    <property type="entry name" value="Thiolase"/>
</dbReference>
<dbReference type="CDD" id="cd00751">
    <property type="entry name" value="thiolase"/>
    <property type="match status" value="1"/>
</dbReference>
<dbReference type="InterPro" id="IPR020615">
    <property type="entry name" value="Thiolase_acyl_enz_int_AS"/>
</dbReference>
<keyword evidence="6" id="KW-0443">Lipid metabolism</keyword>
<feature type="active site" description="Proton acceptor" evidence="12">
    <location>
        <position position="351"/>
    </location>
</feature>
<dbReference type="eggNOG" id="COG0183">
    <property type="taxonomic scope" value="Bacteria"/>
</dbReference>
<dbReference type="STRING" id="767817.Desgi_4021"/>
<comment type="subcellular location">
    <subcellularLocation>
        <location evidence="1">Cytoplasm</location>
    </subcellularLocation>
</comment>
<protein>
    <recommendedName>
        <fullName evidence="10">Acetyl-CoA acetyltransferase</fullName>
        <ecNumber evidence="8">2.3.1.16</ecNumber>
    </recommendedName>
    <alternativeName>
        <fullName evidence="9">Acetoacetyl-CoA thiolase</fullName>
    </alternativeName>
</protein>
<evidence type="ECO:0000259" key="14">
    <source>
        <dbReference type="Pfam" id="PF00108"/>
    </source>
</evidence>
<dbReference type="InterPro" id="IPR016039">
    <property type="entry name" value="Thiolase-like"/>
</dbReference>
<dbReference type="NCBIfam" id="TIGR01930">
    <property type="entry name" value="AcCoA-C-Actrans"/>
    <property type="match status" value="1"/>
</dbReference>
<dbReference type="HOGENOM" id="CLU_031026_0_0_9"/>
<feature type="domain" description="Thiolase N-terminal" evidence="14">
    <location>
        <begin position="4"/>
        <end position="265"/>
    </location>
</feature>
<dbReference type="EC" id="2.3.1.16" evidence="8"/>
<evidence type="ECO:0000256" key="3">
    <source>
        <dbReference type="ARBA" id="ARBA00010982"/>
    </source>
</evidence>
<feature type="active site" description="Acyl-thioester intermediate" evidence="12">
    <location>
        <position position="88"/>
    </location>
</feature>
<dbReference type="GO" id="GO:0006635">
    <property type="term" value="P:fatty acid beta-oxidation"/>
    <property type="evidence" value="ECO:0007669"/>
    <property type="project" value="TreeGrafter"/>
</dbReference>
<sequence>MRKVVIVDAVRTSTGVFGGKFRDIPAHELLVEVIKAILERTQIDVQLIDESIVGCSFQPSDAPNIARIAALRAGLPLKIIGTTVNVNCASSLRAIGTAFQAIRAGEGDVFLVGGVESMSNIPYILPKARFGYRLAHGQFIDVLWESFTDPICNQIMGRTAENLVEEFNISREDQDEFALTSHRKAVAATIAGNFINEIVPVTVRKKARGQVKEEVVNQDEGPNPDITLEGLSQFPAVFKEGGTVTPGNACGLNDCAGAMLIMSEEKAMALGFKPRAYIKAQGWAGLEPERMGLGPVYATPVALKKAGLTLADIDVIELNEAFAAQALTCIRQLNLDQEKVNLNGGAIALGHPVGATGVRIVTTLLNILEKEDKTLGLATMCVGGGLGGAIILERR</sequence>
<dbReference type="InterPro" id="IPR020610">
    <property type="entry name" value="Thiolase_AS"/>
</dbReference>
<gene>
    <name evidence="16" type="ORF">Desgi_4021</name>
</gene>
<dbReference type="PROSITE" id="PS00098">
    <property type="entry name" value="THIOLASE_1"/>
    <property type="match status" value="1"/>
</dbReference>
<evidence type="ECO:0000313" key="16">
    <source>
        <dbReference type="EMBL" id="AGL03297.1"/>
    </source>
</evidence>
<keyword evidence="4 13" id="KW-0808">Transferase</keyword>
<dbReference type="PROSITE" id="PS00737">
    <property type="entry name" value="THIOLASE_2"/>
    <property type="match status" value="1"/>
</dbReference>
<evidence type="ECO:0000256" key="12">
    <source>
        <dbReference type="PIRSR" id="PIRSR000429-1"/>
    </source>
</evidence>
<dbReference type="AlphaFoldDB" id="R4KP06"/>
<dbReference type="Proteomes" id="UP000013520">
    <property type="component" value="Chromosome"/>
</dbReference>
<keyword evidence="5" id="KW-0276">Fatty acid metabolism</keyword>
<dbReference type="InterPro" id="IPR020616">
    <property type="entry name" value="Thiolase_N"/>
</dbReference>
<evidence type="ECO:0000256" key="11">
    <source>
        <dbReference type="ARBA" id="ARBA00051550"/>
    </source>
</evidence>
<dbReference type="PANTHER" id="PTHR18919">
    <property type="entry name" value="ACETYL-COA C-ACYLTRANSFERASE"/>
    <property type="match status" value="1"/>
</dbReference>
<dbReference type="Pfam" id="PF00108">
    <property type="entry name" value="Thiolase_N"/>
    <property type="match status" value="1"/>
</dbReference>
<evidence type="ECO:0000256" key="1">
    <source>
        <dbReference type="ARBA" id="ARBA00004496"/>
    </source>
</evidence>
<evidence type="ECO:0000256" key="6">
    <source>
        <dbReference type="ARBA" id="ARBA00023098"/>
    </source>
</evidence>
<dbReference type="PROSITE" id="PS00099">
    <property type="entry name" value="THIOLASE_3"/>
    <property type="match status" value="1"/>
</dbReference>
<dbReference type="OrthoDB" id="56116at2"/>
<feature type="active site" description="Proton acceptor" evidence="12">
    <location>
        <position position="381"/>
    </location>
</feature>
<accession>R4KP06</accession>
<dbReference type="EMBL" id="CP003273">
    <property type="protein sequence ID" value="AGL03297.1"/>
    <property type="molecule type" value="Genomic_DNA"/>
</dbReference>
<dbReference type="SUPFAM" id="SSF53901">
    <property type="entry name" value="Thiolase-like"/>
    <property type="match status" value="2"/>
</dbReference>
<proteinExistence type="inferred from homology"/>
<evidence type="ECO:0000256" key="9">
    <source>
        <dbReference type="ARBA" id="ARBA00030755"/>
    </source>
</evidence>
<organism evidence="16 17">
    <name type="scientific">Desulfoscipio gibsoniae DSM 7213</name>
    <dbReference type="NCBI Taxonomy" id="767817"/>
    <lineage>
        <taxon>Bacteria</taxon>
        <taxon>Bacillati</taxon>
        <taxon>Bacillota</taxon>
        <taxon>Clostridia</taxon>
        <taxon>Eubacteriales</taxon>
        <taxon>Desulfallaceae</taxon>
        <taxon>Desulfoscipio</taxon>
    </lineage>
</organism>
<dbReference type="GO" id="GO:0003985">
    <property type="term" value="F:acetyl-CoA C-acetyltransferase activity"/>
    <property type="evidence" value="ECO:0007669"/>
    <property type="project" value="UniProtKB-EC"/>
</dbReference>
<dbReference type="PIRSF" id="PIRSF000429">
    <property type="entry name" value="Ac-CoA_Ac_transf"/>
    <property type="match status" value="1"/>
</dbReference>
<evidence type="ECO:0000259" key="15">
    <source>
        <dbReference type="Pfam" id="PF02803"/>
    </source>
</evidence>
<dbReference type="KEGG" id="dgi:Desgi_4021"/>
<evidence type="ECO:0000256" key="5">
    <source>
        <dbReference type="ARBA" id="ARBA00022832"/>
    </source>
</evidence>
<evidence type="ECO:0000256" key="13">
    <source>
        <dbReference type="RuleBase" id="RU003557"/>
    </source>
</evidence>
<name>R4KP06_9FIRM</name>
<reference evidence="16 17" key="1">
    <citation type="submission" date="2012-01" db="EMBL/GenBank/DDBJ databases">
        <title>Complete sequence of Desulfotomaculum gibsoniae DSM 7213.</title>
        <authorList>
            <consortium name="US DOE Joint Genome Institute"/>
            <person name="Lucas S."/>
            <person name="Han J."/>
            <person name="Lapidus A."/>
            <person name="Cheng J.-F."/>
            <person name="Goodwin L."/>
            <person name="Pitluck S."/>
            <person name="Peters L."/>
            <person name="Ovchinnikova G."/>
            <person name="Teshima H."/>
            <person name="Detter J.C."/>
            <person name="Han C."/>
            <person name="Tapia R."/>
            <person name="Land M."/>
            <person name="Hauser L."/>
            <person name="Kyrpides N."/>
            <person name="Ivanova N."/>
            <person name="Pagani I."/>
            <person name="Parshina S."/>
            <person name="Plugge C."/>
            <person name="Muyzer G."/>
            <person name="Kuever J."/>
            <person name="Ivanova A."/>
            <person name="Nazina T."/>
            <person name="Klenk H.-P."/>
            <person name="Brambilla E."/>
            <person name="Spring S."/>
            <person name="Stams A.F."/>
            <person name="Woyke T."/>
        </authorList>
    </citation>
    <scope>NUCLEOTIDE SEQUENCE [LARGE SCALE GENOMIC DNA]</scope>
    <source>
        <strain evidence="16 17">DSM 7213</strain>
    </source>
</reference>